<feature type="domain" description="EF-hand" evidence="2">
    <location>
        <begin position="34"/>
        <end position="69"/>
    </location>
</feature>
<evidence type="ECO:0000313" key="5">
    <source>
        <dbReference type="WBParaSite" id="maker-uti_cns_0004348-snap-gene-0.2-mRNA-1"/>
    </source>
</evidence>
<evidence type="ECO:0000256" key="1">
    <source>
        <dbReference type="ARBA" id="ARBA00022837"/>
    </source>
</evidence>
<dbReference type="InterPro" id="IPR002048">
    <property type="entry name" value="EF_hand_dom"/>
</dbReference>
<reference evidence="4 5" key="1">
    <citation type="submission" date="2016-11" db="UniProtKB">
        <authorList>
            <consortium name="WormBaseParasite"/>
        </authorList>
    </citation>
    <scope>IDENTIFICATION</scope>
</reference>
<dbReference type="PROSITE" id="PS00018">
    <property type="entry name" value="EF_HAND_1"/>
    <property type="match status" value="6"/>
</dbReference>
<feature type="domain" description="EF-hand" evidence="2">
    <location>
        <begin position="84"/>
        <end position="119"/>
    </location>
</feature>
<dbReference type="Gene3D" id="1.10.238.10">
    <property type="entry name" value="EF-hand"/>
    <property type="match status" value="3"/>
</dbReference>
<dbReference type="PANTHER" id="PTHR19972:SF10">
    <property type="entry name" value="CALBINDIN-32"/>
    <property type="match status" value="1"/>
</dbReference>
<dbReference type="InterPro" id="IPR011992">
    <property type="entry name" value="EF-hand-dom_pair"/>
</dbReference>
<dbReference type="InterPro" id="IPR018247">
    <property type="entry name" value="EF_Hand_1_Ca_BS"/>
</dbReference>
<dbReference type="GO" id="GO:0005829">
    <property type="term" value="C:cytosol"/>
    <property type="evidence" value="ECO:0007669"/>
    <property type="project" value="TreeGrafter"/>
</dbReference>
<feature type="domain" description="EF-hand" evidence="2">
    <location>
        <begin position="130"/>
        <end position="165"/>
    </location>
</feature>
<evidence type="ECO:0000313" key="4">
    <source>
        <dbReference type="WBParaSite" id="maker-unitig_27432-snap-gene-0.2-mRNA-1"/>
    </source>
</evidence>
<protein>
    <submittedName>
        <fullName evidence="4 5">Calbindin-32</fullName>
    </submittedName>
</protein>
<feature type="domain" description="EF-hand" evidence="2">
    <location>
        <begin position="272"/>
        <end position="299"/>
    </location>
</feature>
<dbReference type="SMART" id="SM00054">
    <property type="entry name" value="EFh"/>
    <property type="match status" value="6"/>
</dbReference>
<dbReference type="GO" id="GO:0005509">
    <property type="term" value="F:calcium ion binding"/>
    <property type="evidence" value="ECO:0007669"/>
    <property type="project" value="InterPro"/>
</dbReference>
<evidence type="ECO:0000259" key="2">
    <source>
        <dbReference type="PROSITE" id="PS50222"/>
    </source>
</evidence>
<accession>A0A1I8FAT3</accession>
<dbReference type="GO" id="GO:0030425">
    <property type="term" value="C:dendrite"/>
    <property type="evidence" value="ECO:0007669"/>
    <property type="project" value="TreeGrafter"/>
</dbReference>
<keyword evidence="3" id="KW-1185">Reference proteome</keyword>
<dbReference type="SUPFAM" id="SSF47473">
    <property type="entry name" value="EF-hand"/>
    <property type="match status" value="2"/>
</dbReference>
<proteinExistence type="predicted"/>
<feature type="domain" description="EF-hand" evidence="2">
    <location>
        <begin position="220"/>
        <end position="255"/>
    </location>
</feature>
<dbReference type="GO" id="GO:0099509">
    <property type="term" value="P:regulation of presynaptic cytosolic calcium ion concentration"/>
    <property type="evidence" value="ECO:0007669"/>
    <property type="project" value="TreeGrafter"/>
</dbReference>
<evidence type="ECO:0000313" key="3">
    <source>
        <dbReference type="Proteomes" id="UP000095280"/>
    </source>
</evidence>
<dbReference type="Pfam" id="PF13499">
    <property type="entry name" value="EF-hand_7"/>
    <property type="match status" value="3"/>
</dbReference>
<dbReference type="WBParaSite" id="maker-unitig_27432-snap-gene-0.2-mRNA-1">
    <property type="protein sequence ID" value="maker-unitig_27432-snap-gene-0.2-mRNA-1"/>
    <property type="gene ID" value="maker-unitig_27432-snap-gene-0.2"/>
</dbReference>
<dbReference type="InterPro" id="IPR051001">
    <property type="entry name" value="Calbindin_Ca-bind"/>
</dbReference>
<name>A0A1I8FAT3_9PLAT</name>
<dbReference type="PANTHER" id="PTHR19972">
    <property type="entry name" value="CALBINDIN"/>
    <property type="match status" value="1"/>
</dbReference>
<dbReference type="GO" id="GO:1900271">
    <property type="term" value="P:regulation of long-term synaptic potentiation"/>
    <property type="evidence" value="ECO:0007669"/>
    <property type="project" value="TreeGrafter"/>
</dbReference>
<dbReference type="GO" id="GO:0043195">
    <property type="term" value="C:terminal bouton"/>
    <property type="evidence" value="ECO:0007669"/>
    <property type="project" value="TreeGrafter"/>
</dbReference>
<dbReference type="GO" id="GO:0005634">
    <property type="term" value="C:nucleus"/>
    <property type="evidence" value="ECO:0007669"/>
    <property type="project" value="TreeGrafter"/>
</dbReference>
<dbReference type="Proteomes" id="UP000095280">
    <property type="component" value="Unplaced"/>
</dbReference>
<dbReference type="WBParaSite" id="maker-uti_cns_0004348-snap-gene-0.2-mRNA-1">
    <property type="protein sequence ID" value="maker-uti_cns_0004348-snap-gene-0.2-mRNA-1"/>
    <property type="gene ID" value="maker-uti_cns_0004348-snap-gene-0.2"/>
</dbReference>
<organism evidence="3 4">
    <name type="scientific">Macrostomum lignano</name>
    <dbReference type="NCBI Taxonomy" id="282301"/>
    <lineage>
        <taxon>Eukaryota</taxon>
        <taxon>Metazoa</taxon>
        <taxon>Spiralia</taxon>
        <taxon>Lophotrochozoa</taxon>
        <taxon>Platyhelminthes</taxon>
        <taxon>Rhabditophora</taxon>
        <taxon>Macrostomorpha</taxon>
        <taxon>Macrostomida</taxon>
        <taxon>Macrostomidae</taxon>
        <taxon>Macrostomum</taxon>
    </lineage>
</organism>
<dbReference type="PROSITE" id="PS50222">
    <property type="entry name" value="EF_HAND_2"/>
    <property type="match status" value="6"/>
</dbReference>
<feature type="domain" description="EF-hand" evidence="2">
    <location>
        <begin position="173"/>
        <end position="208"/>
    </location>
</feature>
<sequence length="311" mass="36026">LISAEPVCRTCAMATASNFLQKFRDKDTRAFKNFTASQFLEVWSHYDLDGSGYIEDRELDSFLREFVSSIVPGRIGEEVVSDSALQDLKEEFMRAYDENEDNKIEIGELAQMLPTEENFLLLFRRSNPLSSSVEFIRVWRQFDRDSSGHIDADELGDFLRHILGEKRDVGEERMKEYRDTILRLFDRNGDGQLQLSELARLLPVKDNFLAKPLLKNASRLSGPEIDRLFRKYDTDRSGQIEGDELAGLLKDLLELTGEDYDESKMLYFRDVIMEQWDADKDGRIARDELKMILLQHKRLAEEQEALQSGCD</sequence>
<keyword evidence="1" id="KW-0106">Calcium</keyword>
<dbReference type="AlphaFoldDB" id="A0A1I8FAT3"/>